<comment type="subcellular location">
    <subcellularLocation>
        <location evidence="1">Cell inner membrane</location>
        <topology evidence="1">Single-pass membrane protein</topology>
    </subcellularLocation>
</comment>
<keyword evidence="5" id="KW-0997">Cell inner membrane</keyword>
<keyword evidence="8" id="KW-0472">Membrane</keyword>
<evidence type="ECO:0000256" key="9">
    <source>
        <dbReference type="ARBA" id="ARBA00025772"/>
    </source>
</evidence>
<evidence type="ECO:0000256" key="7">
    <source>
        <dbReference type="ARBA" id="ARBA00022989"/>
    </source>
</evidence>
<evidence type="ECO:0000256" key="5">
    <source>
        <dbReference type="ARBA" id="ARBA00022519"/>
    </source>
</evidence>
<evidence type="ECO:0000313" key="13">
    <source>
        <dbReference type="EMBL" id="GAA4359517.1"/>
    </source>
</evidence>
<evidence type="ECO:0000256" key="1">
    <source>
        <dbReference type="ARBA" id="ARBA00004377"/>
    </source>
</evidence>
<dbReference type="Pfam" id="PF12019">
    <property type="entry name" value="GspH"/>
    <property type="match status" value="1"/>
</dbReference>
<dbReference type="InterPro" id="IPR022346">
    <property type="entry name" value="T2SS_GspH"/>
</dbReference>
<feature type="chain" id="PRO_5046534875" description="Type II secretion system protein H" evidence="11">
    <location>
        <begin position="20"/>
        <end position="172"/>
    </location>
</feature>
<reference evidence="14" key="1">
    <citation type="journal article" date="2019" name="Int. J. Syst. Evol. Microbiol.">
        <title>The Global Catalogue of Microorganisms (GCM) 10K type strain sequencing project: providing services to taxonomists for standard genome sequencing and annotation.</title>
        <authorList>
            <consortium name="The Broad Institute Genomics Platform"/>
            <consortium name="The Broad Institute Genome Sequencing Center for Infectious Disease"/>
            <person name="Wu L."/>
            <person name="Ma J."/>
        </authorList>
    </citation>
    <scope>NUCLEOTIDE SEQUENCE [LARGE SCALE GENOMIC DNA]</scope>
    <source>
        <strain evidence="14">JCM 17804</strain>
    </source>
</reference>
<evidence type="ECO:0000313" key="14">
    <source>
        <dbReference type="Proteomes" id="UP001500975"/>
    </source>
</evidence>
<keyword evidence="7" id="KW-1133">Transmembrane helix</keyword>
<sequence length="172" mass="17951">MVVITMVAILMALAAPSFSALVKNTRVWSFGNEFVAGVGYARAEAITRNKCVTMCVPKNINASTLECAPSGNEWNSGWIIFSNPKCDNVPGDTTAELLKAYVGDPAGPSLKGTGTPISLRFDSSGRLSLGTPSSLSISPPGEAATKMVCIDMMGRTRIGNVGSISCDGSNQN</sequence>
<feature type="signal peptide" evidence="11">
    <location>
        <begin position="1"/>
        <end position="19"/>
    </location>
</feature>
<dbReference type="InterPro" id="IPR045584">
    <property type="entry name" value="Pilin-like"/>
</dbReference>
<evidence type="ECO:0000256" key="3">
    <source>
        <dbReference type="ARBA" id="ARBA00022475"/>
    </source>
</evidence>
<organism evidence="13 14">
    <name type="scientific">Variovorax defluvii</name>
    <dbReference type="NCBI Taxonomy" id="913761"/>
    <lineage>
        <taxon>Bacteria</taxon>
        <taxon>Pseudomonadati</taxon>
        <taxon>Pseudomonadota</taxon>
        <taxon>Betaproteobacteria</taxon>
        <taxon>Burkholderiales</taxon>
        <taxon>Comamonadaceae</taxon>
        <taxon>Variovorax</taxon>
    </lineage>
</organism>
<dbReference type="Proteomes" id="UP001500975">
    <property type="component" value="Unassembled WGS sequence"/>
</dbReference>
<name>A0ABP8IIP6_9BURK</name>
<evidence type="ECO:0000256" key="10">
    <source>
        <dbReference type="ARBA" id="ARBA00030775"/>
    </source>
</evidence>
<protein>
    <recommendedName>
        <fullName evidence="2">Type II secretion system protein H</fullName>
    </recommendedName>
    <alternativeName>
        <fullName evidence="10">General secretion pathway protein H</fullName>
    </alternativeName>
</protein>
<keyword evidence="11" id="KW-0732">Signal</keyword>
<dbReference type="SUPFAM" id="SSF54523">
    <property type="entry name" value="Pili subunits"/>
    <property type="match status" value="1"/>
</dbReference>
<keyword evidence="14" id="KW-1185">Reference proteome</keyword>
<dbReference type="EMBL" id="BAABGJ010000081">
    <property type="protein sequence ID" value="GAA4359517.1"/>
    <property type="molecule type" value="Genomic_DNA"/>
</dbReference>
<keyword evidence="6" id="KW-0812">Transmembrane</keyword>
<evidence type="ECO:0000256" key="2">
    <source>
        <dbReference type="ARBA" id="ARBA00021549"/>
    </source>
</evidence>
<feature type="domain" description="General secretion pathway GspH" evidence="12">
    <location>
        <begin position="32"/>
        <end position="154"/>
    </location>
</feature>
<keyword evidence="3" id="KW-1003">Cell membrane</keyword>
<keyword evidence="4" id="KW-0488">Methylation</keyword>
<proteinExistence type="inferred from homology"/>
<dbReference type="Gene3D" id="3.55.40.10">
    <property type="entry name" value="minor pseudopilin epsh domain"/>
    <property type="match status" value="1"/>
</dbReference>
<comment type="caution">
    <text evidence="13">The sequence shown here is derived from an EMBL/GenBank/DDBJ whole genome shotgun (WGS) entry which is preliminary data.</text>
</comment>
<accession>A0ABP8IIP6</accession>
<evidence type="ECO:0000256" key="4">
    <source>
        <dbReference type="ARBA" id="ARBA00022481"/>
    </source>
</evidence>
<evidence type="ECO:0000256" key="6">
    <source>
        <dbReference type="ARBA" id="ARBA00022692"/>
    </source>
</evidence>
<comment type="similarity">
    <text evidence="9">Belongs to the GSP H family.</text>
</comment>
<evidence type="ECO:0000256" key="8">
    <source>
        <dbReference type="ARBA" id="ARBA00023136"/>
    </source>
</evidence>
<gene>
    <name evidence="13" type="ORF">GCM10023165_55720</name>
</gene>
<evidence type="ECO:0000259" key="12">
    <source>
        <dbReference type="Pfam" id="PF12019"/>
    </source>
</evidence>
<evidence type="ECO:0000256" key="11">
    <source>
        <dbReference type="SAM" id="SignalP"/>
    </source>
</evidence>